<sequence>MNRYVLRPRPPRRALVLGVAATVLGLAAGILGIVLDWALVVVILGLVVLAAGIAVLALLAYSLAHHSLHVDLDEVGFRVHGPGLDKRGSWAHVTRVALTPDGSRLVIASGAIKRTYIICSNGGDDPVMKAVVADIASRVAAISA</sequence>
<evidence type="ECO:0000313" key="2">
    <source>
        <dbReference type="EMBL" id="SER89818.1"/>
    </source>
</evidence>
<dbReference type="RefSeq" id="WP_091970108.1">
    <property type="nucleotide sequence ID" value="NZ_FOGZ01000017.1"/>
</dbReference>
<accession>A0A1H9SY70</accession>
<gene>
    <name evidence="2" type="ORF">SAMN05443377_1177</name>
</gene>
<reference evidence="3" key="1">
    <citation type="submission" date="2016-10" db="EMBL/GenBank/DDBJ databases">
        <authorList>
            <person name="Varghese N."/>
            <person name="Submissions S."/>
        </authorList>
    </citation>
    <scope>NUCLEOTIDE SEQUENCE [LARGE SCALE GENOMIC DNA]</scope>
    <source>
        <strain evidence="3">DSM 16859</strain>
    </source>
</reference>
<evidence type="ECO:0008006" key="4">
    <source>
        <dbReference type="Google" id="ProtNLM"/>
    </source>
</evidence>
<keyword evidence="1" id="KW-0472">Membrane</keyword>
<keyword evidence="1" id="KW-1133">Transmembrane helix</keyword>
<evidence type="ECO:0000256" key="1">
    <source>
        <dbReference type="SAM" id="Phobius"/>
    </source>
</evidence>
<keyword evidence="3" id="KW-1185">Reference proteome</keyword>
<keyword evidence="1" id="KW-0812">Transmembrane</keyword>
<dbReference type="OrthoDB" id="3710795at2"/>
<proteinExistence type="predicted"/>
<name>A0A1H9SY70_9ACTN</name>
<dbReference type="AlphaFoldDB" id="A0A1H9SY70"/>
<dbReference type="EMBL" id="FOGZ01000017">
    <property type="protein sequence ID" value="SER89818.1"/>
    <property type="molecule type" value="Genomic_DNA"/>
</dbReference>
<evidence type="ECO:0000313" key="3">
    <source>
        <dbReference type="Proteomes" id="UP000198815"/>
    </source>
</evidence>
<feature type="transmembrane region" description="Helical" evidence="1">
    <location>
        <begin position="39"/>
        <end position="61"/>
    </location>
</feature>
<dbReference type="Proteomes" id="UP000198815">
    <property type="component" value="Unassembled WGS sequence"/>
</dbReference>
<protein>
    <recommendedName>
        <fullName evidence="4">PH domain-containing protein</fullName>
    </recommendedName>
</protein>
<organism evidence="2 3">
    <name type="scientific">Propionibacterium cyclohexanicum</name>
    <dbReference type="NCBI Taxonomy" id="64702"/>
    <lineage>
        <taxon>Bacteria</taxon>
        <taxon>Bacillati</taxon>
        <taxon>Actinomycetota</taxon>
        <taxon>Actinomycetes</taxon>
        <taxon>Propionibacteriales</taxon>
        <taxon>Propionibacteriaceae</taxon>
        <taxon>Propionibacterium</taxon>
    </lineage>
</organism>